<dbReference type="GO" id="GO:0043200">
    <property type="term" value="P:response to amino acid"/>
    <property type="evidence" value="ECO:0007669"/>
    <property type="project" value="TreeGrafter"/>
</dbReference>
<dbReference type="Pfam" id="PF01037">
    <property type="entry name" value="AsnC_trans_reg"/>
    <property type="match status" value="1"/>
</dbReference>
<dbReference type="InterPro" id="IPR000485">
    <property type="entry name" value="AsnC-type_HTH_dom"/>
</dbReference>
<dbReference type="PRINTS" id="PR00033">
    <property type="entry name" value="HTHASNC"/>
</dbReference>
<dbReference type="InterPro" id="IPR036388">
    <property type="entry name" value="WH-like_DNA-bd_sf"/>
</dbReference>
<evidence type="ECO:0000256" key="2">
    <source>
        <dbReference type="ARBA" id="ARBA00023125"/>
    </source>
</evidence>
<dbReference type="RefSeq" id="WP_160777436.1">
    <property type="nucleotide sequence ID" value="NZ_WUMV01000009.1"/>
</dbReference>
<keyword evidence="2" id="KW-0238">DNA-binding</keyword>
<evidence type="ECO:0000259" key="4">
    <source>
        <dbReference type="PROSITE" id="PS50956"/>
    </source>
</evidence>
<evidence type="ECO:0000313" key="5">
    <source>
        <dbReference type="EMBL" id="MXN67205.1"/>
    </source>
</evidence>
<dbReference type="Proteomes" id="UP000433101">
    <property type="component" value="Unassembled WGS sequence"/>
</dbReference>
<proteinExistence type="predicted"/>
<dbReference type="InterPro" id="IPR036390">
    <property type="entry name" value="WH_DNA-bd_sf"/>
</dbReference>
<dbReference type="PROSITE" id="PS50956">
    <property type="entry name" value="HTH_ASNC_2"/>
    <property type="match status" value="1"/>
</dbReference>
<evidence type="ECO:0000256" key="1">
    <source>
        <dbReference type="ARBA" id="ARBA00023015"/>
    </source>
</evidence>
<reference evidence="5 6" key="1">
    <citation type="submission" date="2019-12" db="EMBL/GenBank/DDBJ databases">
        <authorList>
            <person name="Li M."/>
        </authorList>
    </citation>
    <scope>NUCLEOTIDE SEQUENCE [LARGE SCALE GENOMIC DNA]</scope>
    <source>
        <strain evidence="5 6">GBMRC 2046</strain>
    </source>
</reference>
<keyword evidence="1" id="KW-0805">Transcription regulation</keyword>
<gene>
    <name evidence="5" type="ORF">GR183_20030</name>
</gene>
<dbReference type="AlphaFoldDB" id="A0A7X3LY21"/>
<evidence type="ECO:0000313" key="6">
    <source>
        <dbReference type="Proteomes" id="UP000433101"/>
    </source>
</evidence>
<keyword evidence="6" id="KW-1185">Reference proteome</keyword>
<sequence length="155" mass="17484">MDDFDRSILALVQTDNRLSSEKIGEAVGLSPAAVQKRLKRLRDNGTICADIAVIAPERIGLSMTIIAEVTLERENLAVLDAFKRRMRSSPTVQQCYYTTGSADFILILTVRDIKDYEEFTREYFFGNAEIRKFQTNIVMDTVKAGLTVPIDMERG</sequence>
<dbReference type="InterPro" id="IPR019888">
    <property type="entry name" value="Tscrpt_reg_AsnC-like"/>
</dbReference>
<name>A0A7X3LY21_9HYPH</name>
<comment type="caution">
    <text evidence="5">The sequence shown here is derived from an EMBL/GenBank/DDBJ whole genome shotgun (WGS) entry which is preliminary data.</text>
</comment>
<dbReference type="SUPFAM" id="SSF46785">
    <property type="entry name" value="Winged helix' DNA-binding domain"/>
    <property type="match status" value="1"/>
</dbReference>
<dbReference type="PANTHER" id="PTHR30154:SF34">
    <property type="entry name" value="TRANSCRIPTIONAL REGULATOR AZLB"/>
    <property type="match status" value="1"/>
</dbReference>
<accession>A0A7X3LY21</accession>
<dbReference type="InterPro" id="IPR011008">
    <property type="entry name" value="Dimeric_a/b-barrel"/>
</dbReference>
<dbReference type="SUPFAM" id="SSF54909">
    <property type="entry name" value="Dimeric alpha+beta barrel"/>
    <property type="match status" value="1"/>
</dbReference>
<dbReference type="GO" id="GO:0043565">
    <property type="term" value="F:sequence-specific DNA binding"/>
    <property type="evidence" value="ECO:0007669"/>
    <property type="project" value="InterPro"/>
</dbReference>
<organism evidence="5 6">
    <name type="scientific">Stappia sediminis</name>
    <dbReference type="NCBI Taxonomy" id="2692190"/>
    <lineage>
        <taxon>Bacteria</taxon>
        <taxon>Pseudomonadati</taxon>
        <taxon>Pseudomonadota</taxon>
        <taxon>Alphaproteobacteria</taxon>
        <taxon>Hyphomicrobiales</taxon>
        <taxon>Stappiaceae</taxon>
        <taxon>Stappia</taxon>
    </lineage>
</organism>
<dbReference type="SMART" id="SM00344">
    <property type="entry name" value="HTH_ASNC"/>
    <property type="match status" value="1"/>
</dbReference>
<dbReference type="Gene3D" id="1.10.10.10">
    <property type="entry name" value="Winged helix-like DNA-binding domain superfamily/Winged helix DNA-binding domain"/>
    <property type="match status" value="1"/>
</dbReference>
<evidence type="ECO:0000256" key="3">
    <source>
        <dbReference type="ARBA" id="ARBA00023163"/>
    </source>
</evidence>
<dbReference type="Pfam" id="PF13404">
    <property type="entry name" value="HTH_AsnC-type"/>
    <property type="match status" value="1"/>
</dbReference>
<dbReference type="Gene3D" id="3.30.70.920">
    <property type="match status" value="1"/>
</dbReference>
<dbReference type="PANTHER" id="PTHR30154">
    <property type="entry name" value="LEUCINE-RESPONSIVE REGULATORY PROTEIN"/>
    <property type="match status" value="1"/>
</dbReference>
<feature type="domain" description="HTH asnC-type" evidence="4">
    <location>
        <begin position="1"/>
        <end position="62"/>
    </location>
</feature>
<keyword evidence="3" id="KW-0804">Transcription</keyword>
<dbReference type="EMBL" id="WUMV01000009">
    <property type="protein sequence ID" value="MXN67205.1"/>
    <property type="molecule type" value="Genomic_DNA"/>
</dbReference>
<dbReference type="InterPro" id="IPR019887">
    <property type="entry name" value="Tscrpt_reg_AsnC/Lrp_C"/>
</dbReference>
<dbReference type="GO" id="GO:0005829">
    <property type="term" value="C:cytosol"/>
    <property type="evidence" value="ECO:0007669"/>
    <property type="project" value="TreeGrafter"/>
</dbReference>
<protein>
    <submittedName>
        <fullName evidence="5">AsnC family transcriptional regulator</fullName>
    </submittedName>
</protein>